<dbReference type="EMBL" id="BATA01000051">
    <property type="protein sequence ID" value="GAD53173.1"/>
    <property type="molecule type" value="Genomic_DNA"/>
</dbReference>
<reference evidence="2 3" key="1">
    <citation type="submission" date="2013-09" db="EMBL/GenBank/DDBJ databases">
        <title>Whole genome sequencing of Halarchaeum acidiphilum strain MH1-52-1.</title>
        <authorList>
            <person name="Shimane Y."/>
            <person name="Minegishi H."/>
            <person name="Nishi S."/>
            <person name="Echigo A."/>
            <person name="Shuto A."/>
            <person name="Konishi M."/>
            <person name="Ito T."/>
            <person name="Ohkuma M."/>
            <person name="Ohta Y."/>
            <person name="Nagano Y."/>
            <person name="Tsubouchi T."/>
            <person name="Mori K."/>
            <person name="Usui K."/>
            <person name="Kamekura M."/>
            <person name="Usami R."/>
            <person name="Takaki Y."/>
            <person name="Hatada Y."/>
        </authorList>
    </citation>
    <scope>NUCLEOTIDE SEQUENCE [LARGE SCALE GENOMIC DNA]</scope>
    <source>
        <strain evidence="2 3">JCM 16109</strain>
    </source>
</reference>
<organism evidence="2 3">
    <name type="scientific">Halarchaeum acidiphilum MH1-52-1</name>
    <dbReference type="NCBI Taxonomy" id="1261545"/>
    <lineage>
        <taxon>Archaea</taxon>
        <taxon>Methanobacteriati</taxon>
        <taxon>Methanobacteriota</taxon>
        <taxon>Stenosarchaea group</taxon>
        <taxon>Halobacteria</taxon>
        <taxon>Halobacteriales</taxon>
        <taxon>Halobacteriaceae</taxon>
    </lineage>
</organism>
<evidence type="ECO:0000256" key="1">
    <source>
        <dbReference type="SAM" id="MobiDB-lite"/>
    </source>
</evidence>
<evidence type="ECO:0000313" key="2">
    <source>
        <dbReference type="EMBL" id="GAD53173.1"/>
    </source>
</evidence>
<dbReference type="Proteomes" id="UP000016986">
    <property type="component" value="Unassembled WGS sequence"/>
</dbReference>
<comment type="caution">
    <text evidence="2">The sequence shown here is derived from an EMBL/GenBank/DDBJ whole genome shotgun (WGS) entry which is preliminary data.</text>
</comment>
<evidence type="ECO:0000313" key="3">
    <source>
        <dbReference type="Proteomes" id="UP000016986"/>
    </source>
</evidence>
<dbReference type="AlphaFoldDB" id="U3AEH1"/>
<proteinExistence type="predicted"/>
<accession>U3AEH1</accession>
<keyword evidence="3" id="KW-1185">Reference proteome</keyword>
<feature type="region of interest" description="Disordered" evidence="1">
    <location>
        <begin position="1"/>
        <end position="37"/>
    </location>
</feature>
<gene>
    <name evidence="2" type="ORF">MBEHAL_1933</name>
</gene>
<feature type="compositionally biased region" description="Basic residues" evidence="1">
    <location>
        <begin position="8"/>
        <end position="37"/>
    </location>
</feature>
<protein>
    <submittedName>
        <fullName evidence="2">Uncharacterized protein</fullName>
    </submittedName>
</protein>
<sequence length="37" mass="4398">MANPRSRPPPHSRPRPPLHPRPRRLRARDRARRAVRG</sequence>
<name>U3AEH1_9EURY</name>